<organism evidence="5 6">
    <name type="scientific">Tetranychus urticae</name>
    <name type="common">Two-spotted spider mite</name>
    <dbReference type="NCBI Taxonomy" id="32264"/>
    <lineage>
        <taxon>Eukaryota</taxon>
        <taxon>Metazoa</taxon>
        <taxon>Ecdysozoa</taxon>
        <taxon>Arthropoda</taxon>
        <taxon>Chelicerata</taxon>
        <taxon>Arachnida</taxon>
        <taxon>Acari</taxon>
        <taxon>Acariformes</taxon>
        <taxon>Trombidiformes</taxon>
        <taxon>Prostigmata</taxon>
        <taxon>Eleutherengona</taxon>
        <taxon>Raphignathae</taxon>
        <taxon>Tetranychoidea</taxon>
        <taxon>Tetranychidae</taxon>
        <taxon>Tetranychus</taxon>
    </lineage>
</organism>
<comment type="subcellular location">
    <subcellularLocation>
        <location evidence="2">Synaptic cleft</location>
    </subcellularLocation>
</comment>
<sequence length="147" mass="17857">MYKRYLGGKAFDDFTCEISNGYDGNHPEAWKVRPCEWYKEEFSNCSNFFQRFNQRFIYGKGLDCSQWITDYKNCMVFRHSGDEQFMQKVIDSENERLKKFVVGASGNDVWEYRKTPAPHWNKQLPDWWYQKVENTFLKRHMDSERED</sequence>
<dbReference type="OrthoDB" id="5946508at2759"/>
<dbReference type="PANTHER" id="PTHR28052">
    <property type="entry name" value="UPF0545 PROTEIN C22ORF39"/>
    <property type="match status" value="1"/>
</dbReference>
<dbReference type="EMBL" id="CAEY01000449">
    <property type="status" value="NOT_ANNOTATED_CDS"/>
    <property type="molecule type" value="Genomic_DNA"/>
</dbReference>
<reference evidence="5" key="2">
    <citation type="submission" date="2015-06" db="UniProtKB">
        <authorList>
            <consortium name="EnsemblMetazoa"/>
        </authorList>
    </citation>
    <scope>IDENTIFICATION</scope>
</reference>
<dbReference type="PANTHER" id="PTHR28052:SF1">
    <property type="entry name" value="UPF0545 PROTEIN C22ORF39"/>
    <property type="match status" value="1"/>
</dbReference>
<evidence type="ECO:0000313" key="6">
    <source>
        <dbReference type="Proteomes" id="UP000015104"/>
    </source>
</evidence>
<protein>
    <recommendedName>
        <fullName evidence="3">Synaptic plasticity regulator PANTS</fullName>
    </recommendedName>
    <alternativeName>
        <fullName evidence="4">Plasticity-associated neural transcript short</fullName>
    </alternativeName>
</protein>
<evidence type="ECO:0000256" key="3">
    <source>
        <dbReference type="ARBA" id="ARBA00044072"/>
    </source>
</evidence>
<comment type="similarity">
    <text evidence="1">Belongs to the UPF0545 family.</text>
</comment>
<dbReference type="HOGENOM" id="CLU_130047_0_1_1"/>
<name>T1JRI8_TETUR</name>
<dbReference type="Proteomes" id="UP000015104">
    <property type="component" value="Unassembled WGS sequence"/>
</dbReference>
<keyword evidence="6" id="KW-1185">Reference proteome</keyword>
<dbReference type="KEGG" id="tut:107361007"/>
<reference evidence="6" key="1">
    <citation type="submission" date="2011-08" db="EMBL/GenBank/DDBJ databases">
        <authorList>
            <person name="Rombauts S."/>
        </authorList>
    </citation>
    <scope>NUCLEOTIDE SEQUENCE</scope>
    <source>
        <strain evidence="6">London</strain>
    </source>
</reference>
<evidence type="ECO:0000313" key="5">
    <source>
        <dbReference type="EnsemblMetazoa" id="tetur01g07040.1"/>
    </source>
</evidence>
<dbReference type="AlphaFoldDB" id="T1JRI8"/>
<proteinExistence type="inferred from homology"/>
<evidence type="ECO:0000256" key="4">
    <source>
        <dbReference type="ARBA" id="ARBA00044235"/>
    </source>
</evidence>
<dbReference type="eggNOG" id="ENOG502S21Q">
    <property type="taxonomic scope" value="Eukaryota"/>
</dbReference>
<dbReference type="GO" id="GO:0043083">
    <property type="term" value="C:synaptic cleft"/>
    <property type="evidence" value="ECO:0007669"/>
    <property type="project" value="UniProtKB-SubCell"/>
</dbReference>
<accession>T1JRI8</accession>
<dbReference type="EnsemblMetazoa" id="tetur01g07040.1">
    <property type="protein sequence ID" value="tetur01g07040.1"/>
    <property type="gene ID" value="tetur01g07040"/>
</dbReference>
<evidence type="ECO:0000256" key="1">
    <source>
        <dbReference type="ARBA" id="ARBA00006412"/>
    </source>
</evidence>
<dbReference type="OMA" id="CHLYKDE"/>
<gene>
    <name evidence="5" type="primary">107361007</name>
</gene>
<evidence type="ECO:0000256" key="2">
    <source>
        <dbReference type="ARBA" id="ARBA00043942"/>
    </source>
</evidence>
<dbReference type="Pfam" id="PF11326">
    <property type="entry name" value="PANTS-like"/>
    <property type="match status" value="1"/>
</dbReference>
<dbReference type="InterPro" id="IPR021475">
    <property type="entry name" value="Pants/Emi1-like"/>
</dbReference>
<dbReference type="STRING" id="32264.T1JRI8"/>